<sequence length="245" mass="27454">PDFSQIESDRPQIEVNQRYPLFFSELRPFFVEGSEIFNVNAPVTLVHTRTMVDPDYGAKLTGQVGRFTLGALGANDRAAGRVDDQTSSAFGQTAKTFIGRAKFDLYSESHIGAMVTDREFLDGYSRLAGIDSNFRLGSVTRWGFNGFGTRRQRPGSAEDTGNFLGTSLNSNGRNLNVSAFAYQISPDFHTDVGFVRRRDQRNAQANIGYRFWPEGRLINWGPSVSYGRNYDFDGILQDETRSARM</sequence>
<organism evidence="1">
    <name type="scientific">marine metagenome</name>
    <dbReference type="NCBI Taxonomy" id="408172"/>
    <lineage>
        <taxon>unclassified sequences</taxon>
        <taxon>metagenomes</taxon>
        <taxon>ecological metagenomes</taxon>
    </lineage>
</organism>
<feature type="non-terminal residue" evidence="1">
    <location>
        <position position="245"/>
    </location>
</feature>
<evidence type="ECO:0000313" key="1">
    <source>
        <dbReference type="EMBL" id="SVE21162.1"/>
    </source>
</evidence>
<reference evidence="1" key="1">
    <citation type="submission" date="2018-05" db="EMBL/GenBank/DDBJ databases">
        <authorList>
            <person name="Lanie J.A."/>
            <person name="Ng W.-L."/>
            <person name="Kazmierczak K.M."/>
            <person name="Andrzejewski T.M."/>
            <person name="Davidsen T.M."/>
            <person name="Wayne K.J."/>
            <person name="Tettelin H."/>
            <person name="Glass J.I."/>
            <person name="Rusch D."/>
            <person name="Podicherti R."/>
            <person name="Tsui H.-C.T."/>
            <person name="Winkler M.E."/>
        </authorList>
    </citation>
    <scope>NUCLEOTIDE SEQUENCE</scope>
</reference>
<name>A0A383BMM0_9ZZZZ</name>
<dbReference type="AlphaFoldDB" id="A0A383BMM0"/>
<feature type="non-terminal residue" evidence="1">
    <location>
        <position position="1"/>
    </location>
</feature>
<evidence type="ECO:0008006" key="2">
    <source>
        <dbReference type="Google" id="ProtNLM"/>
    </source>
</evidence>
<proteinExistence type="predicted"/>
<gene>
    <name evidence="1" type="ORF">METZ01_LOCUS474016</name>
</gene>
<accession>A0A383BMM0</accession>
<protein>
    <recommendedName>
        <fullName evidence="2">LptD C-terminal domain-containing protein</fullName>
    </recommendedName>
</protein>
<dbReference type="EMBL" id="UINC01201704">
    <property type="protein sequence ID" value="SVE21162.1"/>
    <property type="molecule type" value="Genomic_DNA"/>
</dbReference>